<feature type="active site" evidence="9">
    <location>
        <position position="522"/>
    </location>
</feature>
<dbReference type="InterPro" id="IPR033828">
    <property type="entry name" value="GATase1_CTP_Synthase"/>
</dbReference>
<feature type="binding site" evidence="9">
    <location>
        <position position="245"/>
    </location>
    <ligand>
        <name>ATP</name>
        <dbReference type="ChEBI" id="CHEBI:30616"/>
    </ligand>
</feature>
<feature type="binding site" evidence="9">
    <location>
        <position position="473"/>
    </location>
    <ligand>
        <name>L-glutamine</name>
        <dbReference type="ChEBI" id="CHEBI:58359"/>
    </ligand>
</feature>
<evidence type="ECO:0000256" key="2">
    <source>
        <dbReference type="ARBA" id="ARBA00007533"/>
    </source>
</evidence>
<feature type="domain" description="Glutamine amidotransferase" evidence="10">
    <location>
        <begin position="305"/>
        <end position="539"/>
    </location>
</feature>
<dbReference type="RefSeq" id="WP_382434553.1">
    <property type="nucleotide sequence ID" value="NZ_JBHSHJ010000015.1"/>
</dbReference>
<dbReference type="NCBIfam" id="NF003792">
    <property type="entry name" value="PRK05380.1"/>
    <property type="match status" value="1"/>
</dbReference>
<comment type="activity regulation">
    <text evidence="9">Allosterically activated by GTP, when glutamine is the substrate; GTP has no effect on the reaction when ammonia is the substrate. The allosteric effector GTP functions by stabilizing the protein conformation that binds the tetrahedral intermediate(s) formed during glutamine hydrolysis. Inhibited by the product CTP, via allosteric rather than competitive inhibition.</text>
</comment>
<comment type="catalytic activity">
    <reaction evidence="8 9">
        <text>UTP + L-glutamine + ATP + H2O = CTP + L-glutamate + ADP + phosphate + 2 H(+)</text>
        <dbReference type="Rhea" id="RHEA:26426"/>
        <dbReference type="ChEBI" id="CHEBI:15377"/>
        <dbReference type="ChEBI" id="CHEBI:15378"/>
        <dbReference type="ChEBI" id="CHEBI:29985"/>
        <dbReference type="ChEBI" id="CHEBI:30616"/>
        <dbReference type="ChEBI" id="CHEBI:37563"/>
        <dbReference type="ChEBI" id="CHEBI:43474"/>
        <dbReference type="ChEBI" id="CHEBI:46398"/>
        <dbReference type="ChEBI" id="CHEBI:58359"/>
        <dbReference type="ChEBI" id="CHEBI:456216"/>
        <dbReference type="EC" id="6.3.4.2"/>
    </reaction>
</comment>
<evidence type="ECO:0000256" key="6">
    <source>
        <dbReference type="ARBA" id="ARBA00022962"/>
    </source>
</evidence>
<feature type="binding site" evidence="9">
    <location>
        <begin position="14"/>
        <end position="19"/>
    </location>
    <ligand>
        <name>ATP</name>
        <dbReference type="ChEBI" id="CHEBI:30616"/>
    </ligand>
</feature>
<feature type="binding site" evidence="9">
    <location>
        <position position="13"/>
    </location>
    <ligand>
        <name>UTP</name>
        <dbReference type="ChEBI" id="CHEBI:46398"/>
    </ligand>
</feature>
<dbReference type="InterPro" id="IPR017926">
    <property type="entry name" value="GATASE"/>
</dbReference>
<comment type="subunit">
    <text evidence="9">Homotetramer.</text>
</comment>
<keyword evidence="3 9" id="KW-0436">Ligase</keyword>
<proteinExistence type="inferred from homology"/>
<dbReference type="InterPro" id="IPR029062">
    <property type="entry name" value="Class_I_gatase-like"/>
</dbReference>
<comment type="pathway">
    <text evidence="1 9">Pyrimidine metabolism; CTP biosynthesis via de novo pathway; CTP from UDP: step 2/2.</text>
</comment>
<dbReference type="Proteomes" id="UP001596001">
    <property type="component" value="Unassembled WGS sequence"/>
</dbReference>
<evidence type="ECO:0000259" key="11">
    <source>
        <dbReference type="Pfam" id="PF06418"/>
    </source>
</evidence>
<dbReference type="InterPro" id="IPR027417">
    <property type="entry name" value="P-loop_NTPase"/>
</dbReference>
<evidence type="ECO:0000313" key="13">
    <source>
        <dbReference type="Proteomes" id="UP001596001"/>
    </source>
</evidence>
<dbReference type="NCBIfam" id="TIGR00337">
    <property type="entry name" value="PyrG"/>
    <property type="match status" value="1"/>
</dbReference>
<feature type="binding site" evidence="9">
    <location>
        <position position="71"/>
    </location>
    <ligand>
        <name>ATP</name>
        <dbReference type="ChEBI" id="CHEBI:30616"/>
    </ligand>
</feature>
<feature type="region of interest" description="Amidoligase domain" evidence="9">
    <location>
        <begin position="1"/>
        <end position="270"/>
    </location>
</feature>
<feature type="domain" description="CTP synthase N-terminal" evidence="11">
    <location>
        <begin position="3"/>
        <end position="270"/>
    </location>
</feature>
<dbReference type="InterPro" id="IPR004468">
    <property type="entry name" value="CTP_synthase"/>
</dbReference>
<dbReference type="PANTHER" id="PTHR11550:SF0">
    <property type="entry name" value="CTP SYNTHASE-RELATED"/>
    <property type="match status" value="1"/>
</dbReference>
<feature type="active site" description="Nucleophile; for glutamine hydrolysis" evidence="9">
    <location>
        <position position="383"/>
    </location>
</feature>
<comment type="catalytic activity">
    <reaction evidence="9">
        <text>L-glutamine + H2O = L-glutamate + NH4(+)</text>
        <dbReference type="Rhea" id="RHEA:15889"/>
        <dbReference type="ChEBI" id="CHEBI:15377"/>
        <dbReference type="ChEBI" id="CHEBI:28938"/>
        <dbReference type="ChEBI" id="CHEBI:29985"/>
        <dbReference type="ChEBI" id="CHEBI:58359"/>
    </reaction>
</comment>
<evidence type="ECO:0000313" key="12">
    <source>
        <dbReference type="EMBL" id="MFC4790265.1"/>
    </source>
</evidence>
<keyword evidence="5 9" id="KW-0067">ATP-binding</keyword>
<feature type="binding site" evidence="9">
    <location>
        <position position="227"/>
    </location>
    <ligand>
        <name>UTP</name>
        <dbReference type="ChEBI" id="CHEBI:46398"/>
    </ligand>
</feature>
<dbReference type="InterPro" id="IPR017456">
    <property type="entry name" value="CTP_synthase_N"/>
</dbReference>
<protein>
    <recommendedName>
        <fullName evidence="9">CTP synthase</fullName>
        <ecNumber evidence="9">6.3.4.2</ecNumber>
    </recommendedName>
    <alternativeName>
        <fullName evidence="9">Cytidine 5'-triphosphate synthase</fullName>
    </alternativeName>
    <alternativeName>
        <fullName evidence="9">Cytidine triphosphate synthetase</fullName>
        <shortName evidence="9">CTP synthetase</shortName>
        <shortName evidence="9">CTPS</shortName>
    </alternativeName>
    <alternativeName>
        <fullName evidence="9">UTP--ammonia ligase</fullName>
    </alternativeName>
</protein>
<comment type="caution">
    <text evidence="12">The sequence shown here is derived from an EMBL/GenBank/DDBJ whole genome shotgun (WGS) entry which is preliminary data.</text>
</comment>
<evidence type="ECO:0000256" key="7">
    <source>
        <dbReference type="ARBA" id="ARBA00022975"/>
    </source>
</evidence>
<feature type="binding site" evidence="9">
    <location>
        <begin position="151"/>
        <end position="153"/>
    </location>
    <ligand>
        <name>CTP</name>
        <dbReference type="ChEBI" id="CHEBI:37563"/>
        <note>allosteric inhibitor</note>
    </ligand>
</feature>
<keyword evidence="9" id="KW-0460">Magnesium</keyword>
<feature type="binding site" evidence="9">
    <location>
        <position position="144"/>
    </location>
    <ligand>
        <name>Mg(2+)</name>
        <dbReference type="ChEBI" id="CHEBI:18420"/>
    </ligand>
</feature>
<keyword evidence="4 9" id="KW-0547">Nucleotide-binding</keyword>
<organism evidence="12 13">
    <name type="scientific">Giesbergeria sinuosa</name>
    <dbReference type="NCBI Taxonomy" id="80883"/>
    <lineage>
        <taxon>Bacteria</taxon>
        <taxon>Pseudomonadati</taxon>
        <taxon>Pseudomonadota</taxon>
        <taxon>Betaproteobacteria</taxon>
        <taxon>Burkholderiales</taxon>
        <taxon>Comamonadaceae</taxon>
        <taxon>Giesbergeria</taxon>
    </lineage>
</organism>
<feature type="binding site" evidence="9">
    <location>
        <begin position="384"/>
        <end position="387"/>
    </location>
    <ligand>
        <name>L-glutamine</name>
        <dbReference type="ChEBI" id="CHEBI:58359"/>
    </ligand>
</feature>
<reference evidence="13" key="1">
    <citation type="journal article" date="2019" name="Int. J. Syst. Evol. Microbiol.">
        <title>The Global Catalogue of Microorganisms (GCM) 10K type strain sequencing project: providing services to taxonomists for standard genome sequencing and annotation.</title>
        <authorList>
            <consortium name="The Broad Institute Genomics Platform"/>
            <consortium name="The Broad Institute Genome Sequencing Center for Infectious Disease"/>
            <person name="Wu L."/>
            <person name="Ma J."/>
        </authorList>
    </citation>
    <scope>NUCLEOTIDE SEQUENCE [LARGE SCALE GENOMIC DNA]</scope>
    <source>
        <strain evidence="13">CCUG 49452</strain>
    </source>
</reference>
<keyword evidence="7 9" id="KW-0665">Pyrimidine biosynthesis</keyword>
<dbReference type="Gene3D" id="3.40.50.880">
    <property type="match status" value="1"/>
</dbReference>
<evidence type="ECO:0000256" key="8">
    <source>
        <dbReference type="ARBA" id="ARBA00047781"/>
    </source>
</evidence>
<feature type="binding site" evidence="9">
    <location>
        <position position="13"/>
    </location>
    <ligand>
        <name>CTP</name>
        <dbReference type="ChEBI" id="CHEBI:37563"/>
        <note>allosteric inhibitor</note>
    </ligand>
</feature>
<keyword evidence="9" id="KW-0479">Metal-binding</keyword>
<dbReference type="SUPFAM" id="SSF52540">
    <property type="entry name" value="P-loop containing nucleoside triphosphate hydrolases"/>
    <property type="match status" value="1"/>
</dbReference>
<evidence type="ECO:0000256" key="1">
    <source>
        <dbReference type="ARBA" id="ARBA00005171"/>
    </source>
</evidence>
<comment type="catalytic activity">
    <reaction evidence="9">
        <text>UTP + NH4(+) + ATP = CTP + ADP + phosphate + 2 H(+)</text>
        <dbReference type="Rhea" id="RHEA:16597"/>
        <dbReference type="ChEBI" id="CHEBI:15378"/>
        <dbReference type="ChEBI" id="CHEBI:28938"/>
        <dbReference type="ChEBI" id="CHEBI:30616"/>
        <dbReference type="ChEBI" id="CHEBI:37563"/>
        <dbReference type="ChEBI" id="CHEBI:43474"/>
        <dbReference type="ChEBI" id="CHEBI:46398"/>
        <dbReference type="ChEBI" id="CHEBI:456216"/>
    </reaction>
</comment>
<dbReference type="Pfam" id="PF00117">
    <property type="entry name" value="GATase"/>
    <property type="match status" value="1"/>
</dbReference>
<comment type="caution">
    <text evidence="9">Lacks conserved residue(s) required for the propagation of feature annotation.</text>
</comment>
<dbReference type="EC" id="6.3.4.2" evidence="9"/>
<feature type="binding site" evidence="9">
    <location>
        <position position="356"/>
    </location>
    <ligand>
        <name>L-glutamine</name>
        <dbReference type="ChEBI" id="CHEBI:58359"/>
    </ligand>
</feature>
<dbReference type="HAMAP" id="MF_01227">
    <property type="entry name" value="PyrG"/>
    <property type="match status" value="1"/>
</dbReference>
<keyword evidence="6 9" id="KW-0315">Glutamine amidotransferase</keyword>
<evidence type="ECO:0000259" key="10">
    <source>
        <dbReference type="Pfam" id="PF00117"/>
    </source>
</evidence>
<dbReference type="Gene3D" id="3.40.50.300">
    <property type="entry name" value="P-loop containing nucleotide triphosphate hydrolases"/>
    <property type="match status" value="1"/>
</dbReference>
<gene>
    <name evidence="9" type="primary">pyrG</name>
    <name evidence="12" type="ORF">ACFO6X_14870</name>
</gene>
<dbReference type="EMBL" id="JBHSHJ010000015">
    <property type="protein sequence ID" value="MFC4790265.1"/>
    <property type="molecule type" value="Genomic_DNA"/>
</dbReference>
<dbReference type="CDD" id="cd03113">
    <property type="entry name" value="CTPS_N"/>
    <property type="match status" value="1"/>
</dbReference>
<feature type="binding site" evidence="9">
    <location>
        <begin position="191"/>
        <end position="196"/>
    </location>
    <ligand>
        <name>CTP</name>
        <dbReference type="ChEBI" id="CHEBI:37563"/>
        <note>allosteric inhibitor</note>
    </ligand>
</feature>
<dbReference type="CDD" id="cd01746">
    <property type="entry name" value="GATase1_CTP_Synthase"/>
    <property type="match status" value="1"/>
</dbReference>
<feature type="binding site" evidence="9">
    <location>
        <position position="407"/>
    </location>
    <ligand>
        <name>L-glutamine</name>
        <dbReference type="ChEBI" id="CHEBI:58359"/>
    </ligand>
</feature>
<comment type="similarity">
    <text evidence="2 9">Belongs to the CTP synthase family.</text>
</comment>
<dbReference type="PROSITE" id="PS51273">
    <property type="entry name" value="GATASE_TYPE_1"/>
    <property type="match status" value="1"/>
</dbReference>
<evidence type="ECO:0000256" key="9">
    <source>
        <dbReference type="HAMAP-Rule" id="MF_01227"/>
    </source>
</evidence>
<keyword evidence="13" id="KW-1185">Reference proteome</keyword>
<feature type="binding site" evidence="9">
    <location>
        <begin position="191"/>
        <end position="196"/>
    </location>
    <ligand>
        <name>UTP</name>
        <dbReference type="ChEBI" id="CHEBI:46398"/>
    </ligand>
</feature>
<feature type="binding site" evidence="9">
    <location>
        <position position="227"/>
    </location>
    <ligand>
        <name>CTP</name>
        <dbReference type="ChEBI" id="CHEBI:37563"/>
        <note>allosteric inhibitor</note>
    </ligand>
</feature>
<dbReference type="GO" id="GO:0003883">
    <property type="term" value="F:CTP synthase activity"/>
    <property type="evidence" value="ECO:0007669"/>
    <property type="project" value="UniProtKB-EC"/>
</dbReference>
<evidence type="ECO:0000256" key="3">
    <source>
        <dbReference type="ARBA" id="ARBA00022598"/>
    </source>
</evidence>
<evidence type="ECO:0000256" key="5">
    <source>
        <dbReference type="ARBA" id="ARBA00022840"/>
    </source>
</evidence>
<sequence>MTKFVFVTGGVVSSLGKGIASASLAAILESRGLKVTLIKLDPYINVDPGTMSPFQHGEVFVTDDGAETDLDLGHYERFIETRMKKSNNFTTGKIYQSVLEKERRGDYLGKTVQVIPHVTNEIQEYIKRGAGIGTPDAVDVAICEIGGTVGDIESLPFLEAVRQLSLKLGPNNAAFVHLTYLPWIAAAGELKTKPTQHTVQELRKIGIQPDALLCRAEHKVPPDERAKISLFTNVPEWGVISMWDVDTIYKVPRMLHEQGLDGLICDRLRLHTPPTSLKRWDALVYETEHPQGQVRIAMVGKYVDLSDSYKSVNEALRHAGMQSHVRVKIDHIDSETITPEGVASLGQYDAILVPGGFGQRGVEGKICTAQYAREHQVPYLGICLGMQVATIEYARHVAGLAGANSTEFDPQTKHPVIALITEWKDADGSIQKRNASSDLGGTMRLGAQSSDVAPGTLAHSIYGDVVTERHRHRYEANVNYLDKLRKAGLVISALTQREHLTEIVELPQNVHPWYVGVQFHPEFKSTPWAGHPLFNAFIKAAIAHQQAQKPAQAAPATTTEANA</sequence>
<evidence type="ECO:0000256" key="4">
    <source>
        <dbReference type="ARBA" id="ARBA00022741"/>
    </source>
</evidence>
<name>A0ABV9QKN1_9BURK</name>
<comment type="function">
    <text evidence="9">Catalyzes the ATP-dependent amination of UTP to CTP with either L-glutamine or ammonia as the source of nitrogen. Regulates intracellular CTP levels through interactions with the four ribonucleotide triphosphates.</text>
</comment>
<accession>A0ABV9QKN1</accession>
<comment type="miscellaneous">
    <text evidence="9">CTPSs have evolved a hybrid strategy for distinguishing between UTP and CTP. The overlapping regions of the product feedback inhibitory and substrate sites recognize a common feature in both compounds, the triphosphate moiety. To differentiate isosteric substrate and product pyrimidine rings, an additional pocket far from the expected kinase/ligase catalytic site, specifically recognizes the cytosine and ribose portions of the product inhibitor.</text>
</comment>
<dbReference type="Pfam" id="PF06418">
    <property type="entry name" value="CTP_synth_N"/>
    <property type="match status" value="1"/>
</dbReference>
<dbReference type="PANTHER" id="PTHR11550">
    <property type="entry name" value="CTP SYNTHASE"/>
    <property type="match status" value="1"/>
</dbReference>
<feature type="binding site" evidence="9">
    <location>
        <position position="71"/>
    </location>
    <ligand>
        <name>Mg(2+)</name>
        <dbReference type="ChEBI" id="CHEBI:18420"/>
    </ligand>
</feature>
<dbReference type="SUPFAM" id="SSF52317">
    <property type="entry name" value="Class I glutamine amidotransferase-like"/>
    <property type="match status" value="1"/>
</dbReference>
<feature type="active site" evidence="9">
    <location>
        <position position="520"/>
    </location>
</feature>